<proteinExistence type="predicted"/>
<dbReference type="Gene3D" id="3.30.110.170">
    <property type="entry name" value="Protein of unknown function (DUF541), domain 1"/>
    <property type="match status" value="1"/>
</dbReference>
<dbReference type="InterPro" id="IPR052022">
    <property type="entry name" value="26kDa_periplasmic_antigen"/>
</dbReference>
<dbReference type="Gene3D" id="3.30.70.2970">
    <property type="entry name" value="Protein of unknown function (DUF541), domain 2"/>
    <property type="match status" value="1"/>
</dbReference>
<dbReference type="AlphaFoldDB" id="D2YHS0"/>
<dbReference type="PANTHER" id="PTHR34387">
    <property type="entry name" value="SLR1258 PROTEIN"/>
    <property type="match status" value="1"/>
</dbReference>
<sequence length="243" mass="27085">MMLAGDDIRIETMKLLAPVVLLFSVLSAPTFAQEWDFPHISTTGYGEVTAVPDMAEFSVKVVESTMNAEQAKAAVDKAVTEFITTLVKTGVAQQNISSSNLYINPQYHYPANGKPELVGYQASRSITVRVEEVSKLNQYLDIALESGINQVNSIQLKVRDQEKYQQQARMAAIEDAKQKAQSLAKGFERRLEGVWRVDCNTPSVEPIMMRSANLSEKMDVSDTYQESSLVIRDRVDVVYKLAP</sequence>
<accession>D2YHS0</accession>
<evidence type="ECO:0000313" key="2">
    <source>
        <dbReference type="Proteomes" id="UP000004827"/>
    </source>
</evidence>
<dbReference type="PANTHER" id="PTHR34387:SF1">
    <property type="entry name" value="PERIPLASMIC IMMUNOGENIC PROTEIN"/>
    <property type="match status" value="1"/>
</dbReference>
<dbReference type="Proteomes" id="UP000004827">
    <property type="component" value="Unassembled WGS sequence"/>
</dbReference>
<reference evidence="1 2" key="1">
    <citation type="journal article" date="2009" name="BMC Evol. Biol.">
        <title>Genomic taxonomy of Vibrios.</title>
        <authorList>
            <person name="Thompson C.C."/>
            <person name="Vicente A.C."/>
            <person name="Souza R.C."/>
            <person name="Vasconcelos A.T."/>
            <person name="Vesth T."/>
            <person name="Alves N.Jr."/>
            <person name="Ussery D.W."/>
            <person name="Iida T."/>
            <person name="Thompson F.L."/>
        </authorList>
    </citation>
    <scope>NUCLEOTIDE SEQUENCE [LARGE SCALE GENOMIC DNA]</scope>
    <source>
        <strain evidence="1 2">VM603</strain>
    </source>
</reference>
<evidence type="ECO:0000313" key="1">
    <source>
        <dbReference type="EMBL" id="EEW05693.1"/>
    </source>
</evidence>
<dbReference type="Pfam" id="PF04402">
    <property type="entry name" value="SIMPL"/>
    <property type="match status" value="1"/>
</dbReference>
<dbReference type="EMBL" id="ACYU01000166">
    <property type="protein sequence ID" value="EEW05693.1"/>
    <property type="molecule type" value="Genomic_DNA"/>
</dbReference>
<dbReference type="InterPro" id="IPR007497">
    <property type="entry name" value="SIMPL/DUF541"/>
</dbReference>
<comment type="caution">
    <text evidence="1">The sequence shown here is derived from an EMBL/GenBank/DDBJ whole genome shotgun (WGS) entry which is preliminary data.</text>
</comment>
<dbReference type="GO" id="GO:0006974">
    <property type="term" value="P:DNA damage response"/>
    <property type="evidence" value="ECO:0007669"/>
    <property type="project" value="TreeGrafter"/>
</dbReference>
<dbReference type="NCBIfam" id="NF008299">
    <property type="entry name" value="PRK11087.1"/>
    <property type="match status" value="1"/>
</dbReference>
<name>D2YHS0_VIBMI</name>
<gene>
    <name evidence="1" type="ORF">VMB_30670</name>
</gene>
<protein>
    <recommendedName>
        <fullName evidence="3">Oxidative stress defense protein</fullName>
    </recommendedName>
</protein>
<evidence type="ECO:0008006" key="3">
    <source>
        <dbReference type="Google" id="ProtNLM"/>
    </source>
</evidence>
<organism evidence="1 2">
    <name type="scientific">Vibrio mimicus VM603</name>
    <dbReference type="NCBI Taxonomy" id="671074"/>
    <lineage>
        <taxon>Bacteria</taxon>
        <taxon>Pseudomonadati</taxon>
        <taxon>Pseudomonadota</taxon>
        <taxon>Gammaproteobacteria</taxon>
        <taxon>Vibrionales</taxon>
        <taxon>Vibrionaceae</taxon>
        <taxon>Vibrio</taxon>
    </lineage>
</organism>